<dbReference type="EMBL" id="JBHSFK010000043">
    <property type="protein sequence ID" value="MFC4506411.1"/>
    <property type="molecule type" value="Genomic_DNA"/>
</dbReference>
<feature type="domain" description="Type II methyltransferase M.TaqI-like" evidence="7">
    <location>
        <begin position="256"/>
        <end position="428"/>
    </location>
</feature>
<evidence type="ECO:0000259" key="8">
    <source>
        <dbReference type="Pfam" id="PF22654"/>
    </source>
</evidence>
<name>A0ABV9BA47_9ACTN</name>
<evidence type="ECO:0000313" key="10">
    <source>
        <dbReference type="Proteomes" id="UP001595839"/>
    </source>
</evidence>
<evidence type="ECO:0000256" key="1">
    <source>
        <dbReference type="ARBA" id="ARBA00011900"/>
    </source>
</evidence>
<dbReference type="Proteomes" id="UP001595839">
    <property type="component" value="Unassembled WGS sequence"/>
</dbReference>
<dbReference type="InterPro" id="IPR050953">
    <property type="entry name" value="N4_N6_ade-DNA_methylase"/>
</dbReference>
<dbReference type="EC" id="2.1.1.72" evidence="1"/>
<feature type="compositionally biased region" description="Basic residues" evidence="6">
    <location>
        <begin position="1151"/>
        <end position="1161"/>
    </location>
</feature>
<evidence type="ECO:0000256" key="6">
    <source>
        <dbReference type="SAM" id="MobiDB-lite"/>
    </source>
</evidence>
<reference evidence="10" key="1">
    <citation type="journal article" date="2019" name="Int. J. Syst. Evol. Microbiol.">
        <title>The Global Catalogue of Microorganisms (GCM) 10K type strain sequencing project: providing services to taxonomists for standard genome sequencing and annotation.</title>
        <authorList>
            <consortium name="The Broad Institute Genomics Platform"/>
            <consortium name="The Broad Institute Genome Sequencing Center for Infectious Disease"/>
            <person name="Wu L."/>
            <person name="Ma J."/>
        </authorList>
    </citation>
    <scope>NUCLEOTIDE SEQUENCE [LARGE SCALE GENOMIC DNA]</scope>
    <source>
        <strain evidence="10">CGMCC 4.7177</strain>
    </source>
</reference>
<sequence>MSIDSGLLAEDLRRLTAHLESELASKTSADPAVKQLRDEYDSALIHHLTAKTWQVWLGDRIARAATAWVLATVIIRFCEDNDLLDISFVKDPSPGESAVHAVDRLRRHPALATVFGGAGNSLWRMRPGPEADAELLAFWRRRTPDGALVHDFTDESRSTGFLAILHSTLDESATQSYGQVPTPWFVVDLIHDLTLEPALAEIASDAVRLSGFRFADPACGTGGFLLGAYERLFRRWSEVRPGMSAWQRAARALRSVHGCDIDPCAVLVSRFRLLMAAMNSTGEGRLDDVPDLQVVVATGDSLLHGRPVANGVPRSAGLDSAADLDVYAARQGLLGLASYHVVTTNPPYVSVKDKALFAAYRDAYESCGGPYALSVPFTELAFRLALPGRDAGRVGLLTSNSFMKREFGRHLVERFLPTVEISHVIDTSGAYLPGHGTPTAVLVGRNRVPGPGTPVHVVVGRRGEPQQPAEADKGVVWQALRALAFKARAKNEWAESYPQDRAQLRAFPWTLTPSDAQAALRRMETGQRLKDRVVRIGYAANTGSDDLFCASAGAFRRAGAEEGATVPVLTGSEVRDWSADPALKAFFPRSGHDRTPVDLRQLPGHHRRLWPYRTVLRKRPGAKKTAPWYDWHQITSGWDMHPWSIVFPWVATHPHFSLVRGSAVPLNSAPEIKLASSGTEASHLELLGVLNSSAVCFWLKQMSQSKGQPRADQLRGGEAWEKIYEFTSTRLLDLPLPSGFPLREAEELDSLAVESRRVLAEVTDPGSRLTHRFLAEAENRWHALRSRMIAVQEELDWRVYALYGLVADDGQLTTSGDVPGIALGERAFEIVLARRVVAGEARTTWFDRHGTQAEPGTPESWPSAYRDLVERRAHAIQENPWLTLLEQPEHKRRWAAPPWSVLVHGILRDRLLELCESSWLWHEQSPGGPRPVARTVRQLADILGKDEDFTELTELYSPGSSTSETLLTLLADEHVPQAAPLRYKASGLVKRRLWEELWEAQRRADGQGLADTGVPHDVPPRFAAVDFLRPSYWRQRGKFDVPNERFVSFAPTASPLSPTTTIGWAGWNAYERASVVLDLLESDAHAHTQRPESALPLLGALAELLPWVAEYERRPDQDHAVEEGALRRAYHERLARIGLTEEDVNSWRPPAPRRGRPRRNG</sequence>
<evidence type="ECO:0000256" key="4">
    <source>
        <dbReference type="ARBA" id="ARBA00022691"/>
    </source>
</evidence>
<dbReference type="GO" id="GO:0009007">
    <property type="term" value="F:site-specific DNA-methyltransferase (adenine-specific) activity"/>
    <property type="evidence" value="ECO:0007669"/>
    <property type="project" value="UniProtKB-EC"/>
</dbReference>
<accession>A0ABV9BA47</accession>
<dbReference type="SUPFAM" id="SSF53335">
    <property type="entry name" value="S-adenosyl-L-methionine-dependent methyltransferases"/>
    <property type="match status" value="1"/>
</dbReference>
<gene>
    <name evidence="9" type="primary">pglX</name>
    <name evidence="9" type="ORF">ACFPIH_44405</name>
</gene>
<keyword evidence="2 9" id="KW-0489">Methyltransferase</keyword>
<dbReference type="Pfam" id="PF07669">
    <property type="entry name" value="Eco57I"/>
    <property type="match status" value="1"/>
</dbReference>
<comment type="caution">
    <text evidence="9">The sequence shown here is derived from an EMBL/GenBank/DDBJ whole genome shotgun (WGS) entry which is preliminary data.</text>
</comment>
<dbReference type="Pfam" id="PF22654">
    <property type="entry name" value="DUF7008"/>
    <property type="match status" value="1"/>
</dbReference>
<dbReference type="Gene3D" id="3.40.50.150">
    <property type="entry name" value="Vaccinia Virus protein VP39"/>
    <property type="match status" value="1"/>
</dbReference>
<keyword evidence="10" id="KW-1185">Reference proteome</keyword>
<feature type="region of interest" description="Disordered" evidence="6">
    <location>
        <begin position="1141"/>
        <end position="1161"/>
    </location>
</feature>
<dbReference type="InterPro" id="IPR054277">
    <property type="entry name" value="DUF7008"/>
</dbReference>
<evidence type="ECO:0000313" key="9">
    <source>
        <dbReference type="EMBL" id="MFC4506411.1"/>
    </source>
</evidence>
<dbReference type="PANTHER" id="PTHR33841">
    <property type="entry name" value="DNA METHYLTRANSFERASE YEEA-RELATED"/>
    <property type="match status" value="1"/>
</dbReference>
<dbReference type="RefSeq" id="WP_381176935.1">
    <property type="nucleotide sequence ID" value="NZ_JBHSFK010000043.1"/>
</dbReference>
<protein>
    <recommendedName>
        <fullName evidence="1">site-specific DNA-methyltransferase (adenine-specific)</fullName>
        <ecNumber evidence="1">2.1.1.72</ecNumber>
    </recommendedName>
</protein>
<dbReference type="InterPro" id="IPR011639">
    <property type="entry name" value="MethylTrfase_TaqI-like_dom"/>
</dbReference>
<proteinExistence type="predicted"/>
<organism evidence="9 10">
    <name type="scientific">Streptomyces vulcanius</name>
    <dbReference type="NCBI Taxonomy" id="1441876"/>
    <lineage>
        <taxon>Bacteria</taxon>
        <taxon>Bacillati</taxon>
        <taxon>Actinomycetota</taxon>
        <taxon>Actinomycetes</taxon>
        <taxon>Kitasatosporales</taxon>
        <taxon>Streptomycetaceae</taxon>
        <taxon>Streptomyces</taxon>
    </lineage>
</organism>
<dbReference type="InterPro" id="IPR029063">
    <property type="entry name" value="SAM-dependent_MTases_sf"/>
</dbReference>
<evidence type="ECO:0000256" key="3">
    <source>
        <dbReference type="ARBA" id="ARBA00022679"/>
    </source>
</evidence>
<feature type="domain" description="DUF7008" evidence="8">
    <location>
        <begin position="788"/>
        <end position="1157"/>
    </location>
</feature>
<comment type="catalytic activity">
    <reaction evidence="5">
        <text>a 2'-deoxyadenosine in DNA + S-adenosyl-L-methionine = an N(6)-methyl-2'-deoxyadenosine in DNA + S-adenosyl-L-homocysteine + H(+)</text>
        <dbReference type="Rhea" id="RHEA:15197"/>
        <dbReference type="Rhea" id="RHEA-COMP:12418"/>
        <dbReference type="Rhea" id="RHEA-COMP:12419"/>
        <dbReference type="ChEBI" id="CHEBI:15378"/>
        <dbReference type="ChEBI" id="CHEBI:57856"/>
        <dbReference type="ChEBI" id="CHEBI:59789"/>
        <dbReference type="ChEBI" id="CHEBI:90615"/>
        <dbReference type="ChEBI" id="CHEBI:90616"/>
        <dbReference type="EC" id="2.1.1.72"/>
    </reaction>
</comment>
<dbReference type="GO" id="GO:0032259">
    <property type="term" value="P:methylation"/>
    <property type="evidence" value="ECO:0007669"/>
    <property type="project" value="UniProtKB-KW"/>
</dbReference>
<dbReference type="NCBIfam" id="NF033451">
    <property type="entry name" value="BREX_2_MTaseX"/>
    <property type="match status" value="1"/>
</dbReference>
<evidence type="ECO:0000256" key="5">
    <source>
        <dbReference type="ARBA" id="ARBA00047942"/>
    </source>
</evidence>
<dbReference type="PRINTS" id="PR00507">
    <property type="entry name" value="N12N6MTFRASE"/>
</dbReference>
<evidence type="ECO:0000256" key="2">
    <source>
        <dbReference type="ARBA" id="ARBA00022603"/>
    </source>
</evidence>
<keyword evidence="4" id="KW-0949">S-adenosyl-L-methionine</keyword>
<dbReference type="PANTHER" id="PTHR33841:SF1">
    <property type="entry name" value="DNA METHYLTRANSFERASE A"/>
    <property type="match status" value="1"/>
</dbReference>
<keyword evidence="3 9" id="KW-0808">Transferase</keyword>
<evidence type="ECO:0000259" key="7">
    <source>
        <dbReference type="Pfam" id="PF07669"/>
    </source>
</evidence>